<keyword evidence="3" id="KW-1185">Reference proteome</keyword>
<feature type="transmembrane region" description="Helical" evidence="1">
    <location>
        <begin position="61"/>
        <end position="79"/>
    </location>
</feature>
<feature type="transmembrane region" description="Helical" evidence="1">
    <location>
        <begin position="86"/>
        <end position="105"/>
    </location>
</feature>
<feature type="transmembrane region" description="Helical" evidence="1">
    <location>
        <begin position="32"/>
        <end position="55"/>
    </location>
</feature>
<name>A0A1I6L4L4_9RHOB</name>
<sequence length="401" mass="43096">MYYVADTQRLTADGIITESQAAEIKARARSAMIALCVNVLLIGGIIAATLGLVLFLRTPMAVALCGGLFLVSGLTILSFTDSVYRMLGNASALIGAGMLIAGSGFEIANQMRETSGPWLLLLGAGISAIFFWHFVAGHAQLRFAYGAALLMGMVMHIVGLYLAADQFELSGWPMPIVNLYATLLLIGLGLLLDQRFLTALSIVPFAQMLDTGTYYFHAAYVFYSPEPTLSILQMAVLIVLCLWWMNGSAALVRRQAGVLMVMAFLVANLCALVGSLWGDVVGSHIWGPRADRSAFEGDWAAYRQAVEAFEARALVIGEGAFAIGWALALGAIIAFAAFKNQRGLFNAAMTFAGIHAYTQMFESFYDQPLAYVVGGLAAIPLAFGLWRLNNAWFSPIEPGGT</sequence>
<feature type="transmembrane region" description="Helical" evidence="1">
    <location>
        <begin position="369"/>
        <end position="388"/>
    </location>
</feature>
<feature type="transmembrane region" description="Helical" evidence="1">
    <location>
        <begin position="319"/>
        <end position="338"/>
    </location>
</feature>
<keyword evidence="1" id="KW-0472">Membrane</keyword>
<dbReference type="Proteomes" id="UP000198926">
    <property type="component" value="Unassembled WGS sequence"/>
</dbReference>
<evidence type="ECO:0000313" key="2">
    <source>
        <dbReference type="EMBL" id="SFR98190.1"/>
    </source>
</evidence>
<evidence type="ECO:0000313" key="3">
    <source>
        <dbReference type="Proteomes" id="UP000198926"/>
    </source>
</evidence>
<gene>
    <name evidence="2" type="ORF">SAMN05444714_0153</name>
</gene>
<dbReference type="RefSeq" id="WP_090202723.1">
    <property type="nucleotide sequence ID" value="NZ_FOZM01000001.1"/>
</dbReference>
<feature type="transmembrane region" description="Helical" evidence="1">
    <location>
        <begin position="117"/>
        <end position="136"/>
    </location>
</feature>
<feature type="transmembrane region" description="Helical" evidence="1">
    <location>
        <begin position="229"/>
        <end position="245"/>
    </location>
</feature>
<organism evidence="2 3">
    <name type="scientific">Yoonia litorea</name>
    <dbReference type="NCBI Taxonomy" id="1123755"/>
    <lineage>
        <taxon>Bacteria</taxon>
        <taxon>Pseudomonadati</taxon>
        <taxon>Pseudomonadota</taxon>
        <taxon>Alphaproteobacteria</taxon>
        <taxon>Rhodobacterales</taxon>
        <taxon>Paracoccaceae</taxon>
        <taxon>Yoonia</taxon>
    </lineage>
</organism>
<evidence type="ECO:0008006" key="4">
    <source>
        <dbReference type="Google" id="ProtNLM"/>
    </source>
</evidence>
<dbReference type="OrthoDB" id="7264924at2"/>
<proteinExistence type="predicted"/>
<keyword evidence="1" id="KW-0812">Transmembrane</keyword>
<dbReference type="STRING" id="1123755.SAMN05444714_0153"/>
<protein>
    <recommendedName>
        <fullName evidence="4">DUF2157 domain-containing protein</fullName>
    </recommendedName>
</protein>
<keyword evidence="1" id="KW-1133">Transmembrane helix</keyword>
<feature type="transmembrane region" description="Helical" evidence="1">
    <location>
        <begin position="257"/>
        <end position="277"/>
    </location>
</feature>
<accession>A0A1I6L4L4</accession>
<feature type="transmembrane region" description="Helical" evidence="1">
    <location>
        <begin position="143"/>
        <end position="164"/>
    </location>
</feature>
<reference evidence="2 3" key="1">
    <citation type="submission" date="2016-10" db="EMBL/GenBank/DDBJ databases">
        <authorList>
            <person name="de Groot N.N."/>
        </authorList>
    </citation>
    <scope>NUCLEOTIDE SEQUENCE [LARGE SCALE GENOMIC DNA]</scope>
    <source>
        <strain evidence="2 3">DSM 29433</strain>
    </source>
</reference>
<dbReference type="EMBL" id="FOZM01000001">
    <property type="protein sequence ID" value="SFR98190.1"/>
    <property type="molecule type" value="Genomic_DNA"/>
</dbReference>
<dbReference type="AlphaFoldDB" id="A0A1I6L4L4"/>
<feature type="transmembrane region" description="Helical" evidence="1">
    <location>
        <begin position="176"/>
        <end position="192"/>
    </location>
</feature>
<evidence type="ECO:0000256" key="1">
    <source>
        <dbReference type="SAM" id="Phobius"/>
    </source>
</evidence>
<feature type="transmembrane region" description="Helical" evidence="1">
    <location>
        <begin position="199"/>
        <end position="223"/>
    </location>
</feature>